<evidence type="ECO:0000256" key="3">
    <source>
        <dbReference type="ARBA" id="ARBA00022833"/>
    </source>
</evidence>
<sequence>MKRLLDQTSFGRPHHQFQTHNHPTGGALDQAPVTAGQFYSQPLSLVVRSPAPFLSSSSSSSLDPFLFNLDPVEQRIAPTPTIANRNVRRRVSSLHTSPQMAPSAYTTTLQDILTRFHVYTAAKATGRNGASKSVVKNLPRKRCSSREQKSKHCCTLCLEDIERYQYFTTLPCGHIFHTGSASQGHSYDSCRGILYWLENNRTCPQCRNELEPEVAEPSDSEKVIVPLLNRQFSLIQAQSRLIDRQRLEMQELHARFTRQNGNAPDTSSGHWQDARSHHDQRVLVLKEVTDIAVSTLNWRIMNCSQSKLRKLRNLAAKVELILYSEAPNLEGYQDLTTLEERVLGKIKKLILRAKKLKAEREETGLRLI</sequence>
<feature type="region of interest" description="Disordered" evidence="5">
    <location>
        <begin position="1"/>
        <end position="28"/>
    </location>
</feature>
<reference evidence="7" key="1">
    <citation type="submission" date="2021-01" db="EMBL/GenBank/DDBJ databases">
        <authorList>
            <person name="Corre E."/>
            <person name="Pelletier E."/>
            <person name="Niang G."/>
            <person name="Scheremetjew M."/>
            <person name="Finn R."/>
            <person name="Kale V."/>
            <person name="Holt S."/>
            <person name="Cochrane G."/>
            <person name="Meng A."/>
            <person name="Brown T."/>
            <person name="Cohen L."/>
        </authorList>
    </citation>
    <scope>NUCLEOTIDE SEQUENCE</scope>
    <source>
        <strain evidence="7">GSBS06</strain>
    </source>
</reference>
<evidence type="ECO:0000256" key="1">
    <source>
        <dbReference type="ARBA" id="ARBA00022723"/>
    </source>
</evidence>
<dbReference type="Gene3D" id="3.30.40.10">
    <property type="entry name" value="Zinc/RING finger domain, C3HC4 (zinc finger)"/>
    <property type="match status" value="1"/>
</dbReference>
<dbReference type="SUPFAM" id="SSF57850">
    <property type="entry name" value="RING/U-box"/>
    <property type="match status" value="1"/>
</dbReference>
<dbReference type="GO" id="GO:0005737">
    <property type="term" value="C:cytoplasm"/>
    <property type="evidence" value="ECO:0007669"/>
    <property type="project" value="TreeGrafter"/>
</dbReference>
<feature type="compositionally biased region" description="Polar residues" evidence="5">
    <location>
        <begin position="1"/>
        <end position="11"/>
    </location>
</feature>
<feature type="domain" description="RING-type" evidence="6">
    <location>
        <begin position="154"/>
        <end position="207"/>
    </location>
</feature>
<keyword evidence="1" id="KW-0479">Metal-binding</keyword>
<dbReference type="GO" id="GO:0016567">
    <property type="term" value="P:protein ubiquitination"/>
    <property type="evidence" value="ECO:0007669"/>
    <property type="project" value="TreeGrafter"/>
</dbReference>
<dbReference type="PANTHER" id="PTHR15710:SF243">
    <property type="entry name" value="E3 UBIQUITIN-PROTEIN LIGASE PRAJA-2 ISOFORM X1"/>
    <property type="match status" value="1"/>
</dbReference>
<dbReference type="InterPro" id="IPR001841">
    <property type="entry name" value="Znf_RING"/>
</dbReference>
<keyword evidence="2 4" id="KW-0863">Zinc-finger</keyword>
<dbReference type="SMART" id="SM00184">
    <property type="entry name" value="RING"/>
    <property type="match status" value="1"/>
</dbReference>
<evidence type="ECO:0000259" key="6">
    <source>
        <dbReference type="PROSITE" id="PS50089"/>
    </source>
</evidence>
<name>A0A7S3PR45_9STRA</name>
<dbReference type="EMBL" id="HBIN01023255">
    <property type="protein sequence ID" value="CAE0447936.1"/>
    <property type="molecule type" value="Transcribed_RNA"/>
</dbReference>
<dbReference type="Pfam" id="PF17123">
    <property type="entry name" value="zf-RING_11"/>
    <property type="match status" value="1"/>
</dbReference>
<dbReference type="GO" id="GO:0061630">
    <property type="term" value="F:ubiquitin protein ligase activity"/>
    <property type="evidence" value="ECO:0007669"/>
    <property type="project" value="TreeGrafter"/>
</dbReference>
<dbReference type="InterPro" id="IPR013083">
    <property type="entry name" value="Znf_RING/FYVE/PHD"/>
</dbReference>
<accession>A0A7S3PR45</accession>
<organism evidence="7">
    <name type="scientific">Aplanochytrium stocchinoi</name>
    <dbReference type="NCBI Taxonomy" id="215587"/>
    <lineage>
        <taxon>Eukaryota</taxon>
        <taxon>Sar</taxon>
        <taxon>Stramenopiles</taxon>
        <taxon>Bigyra</taxon>
        <taxon>Labyrinthulomycetes</taxon>
        <taxon>Thraustochytrida</taxon>
        <taxon>Thraustochytriidae</taxon>
        <taxon>Aplanochytrium</taxon>
    </lineage>
</organism>
<evidence type="ECO:0000256" key="5">
    <source>
        <dbReference type="SAM" id="MobiDB-lite"/>
    </source>
</evidence>
<evidence type="ECO:0000256" key="2">
    <source>
        <dbReference type="ARBA" id="ARBA00022771"/>
    </source>
</evidence>
<keyword evidence="3" id="KW-0862">Zinc</keyword>
<evidence type="ECO:0000313" key="7">
    <source>
        <dbReference type="EMBL" id="CAE0447936.1"/>
    </source>
</evidence>
<proteinExistence type="predicted"/>
<dbReference type="PROSITE" id="PS50089">
    <property type="entry name" value="ZF_RING_2"/>
    <property type="match status" value="1"/>
</dbReference>
<evidence type="ECO:0000256" key="4">
    <source>
        <dbReference type="PROSITE-ProRule" id="PRU00175"/>
    </source>
</evidence>
<dbReference type="PANTHER" id="PTHR15710">
    <property type="entry name" value="E3 UBIQUITIN-PROTEIN LIGASE PRAJA"/>
    <property type="match status" value="1"/>
</dbReference>
<dbReference type="AlphaFoldDB" id="A0A7S3PR45"/>
<protein>
    <recommendedName>
        <fullName evidence="6">RING-type domain-containing protein</fullName>
    </recommendedName>
</protein>
<dbReference type="GO" id="GO:0008270">
    <property type="term" value="F:zinc ion binding"/>
    <property type="evidence" value="ECO:0007669"/>
    <property type="project" value="UniProtKB-KW"/>
</dbReference>
<gene>
    <name evidence="7" type="ORF">ASTO00021_LOCUS17900</name>
</gene>